<dbReference type="SUPFAM" id="SSF57625">
    <property type="entry name" value="Invertebrate chitin-binding proteins"/>
    <property type="match status" value="3"/>
</dbReference>
<feature type="domain" description="Chitin-binding type-2" evidence="7">
    <location>
        <begin position="8"/>
        <end position="66"/>
    </location>
</feature>
<proteinExistence type="predicted"/>
<dbReference type="PANTHER" id="PTHR23301">
    <property type="entry name" value="CHITIN BINDING PERITROPHIN-A"/>
    <property type="match status" value="1"/>
</dbReference>
<feature type="region of interest" description="Disordered" evidence="6">
    <location>
        <begin position="143"/>
        <end position="163"/>
    </location>
</feature>
<accession>A0A336M821</accession>
<organism evidence="8">
    <name type="scientific">Culicoides sonorensis</name>
    <name type="common">Biting midge</name>
    <dbReference type="NCBI Taxonomy" id="179676"/>
    <lineage>
        <taxon>Eukaryota</taxon>
        <taxon>Metazoa</taxon>
        <taxon>Ecdysozoa</taxon>
        <taxon>Arthropoda</taxon>
        <taxon>Hexapoda</taxon>
        <taxon>Insecta</taxon>
        <taxon>Pterygota</taxon>
        <taxon>Neoptera</taxon>
        <taxon>Endopterygota</taxon>
        <taxon>Diptera</taxon>
        <taxon>Nematocera</taxon>
        <taxon>Chironomoidea</taxon>
        <taxon>Ceratopogonidae</taxon>
        <taxon>Ceratopogoninae</taxon>
        <taxon>Culicoides</taxon>
        <taxon>Monoculicoides</taxon>
    </lineage>
</organism>
<protein>
    <submittedName>
        <fullName evidence="8">CSON011781 protein</fullName>
    </submittedName>
</protein>
<dbReference type="GO" id="GO:0008061">
    <property type="term" value="F:chitin binding"/>
    <property type="evidence" value="ECO:0007669"/>
    <property type="project" value="UniProtKB-KW"/>
</dbReference>
<dbReference type="SMART" id="SM00494">
    <property type="entry name" value="ChtBD2"/>
    <property type="match status" value="3"/>
</dbReference>
<sequence>MSRCNAQNFRCPDKDGQYEDPVQCDKYYECVDGEAKERLCPDGLVFDPLIRKINKCDQPFNVDCGDRVELQPPKGNANCPRKNGFFAHPDPKVCNVFYNCIEGEFTELPCTAGLHFDEYSGTCVWPAEAGRTGCDTESKKEASGFSCPGKQGNDENGQADAHPKYPHPTDCQRFYVCLNGVEARDLGCMAGEVYNEETKIEDWYSTDGKNKKK</sequence>
<evidence type="ECO:0000256" key="1">
    <source>
        <dbReference type="ARBA" id="ARBA00022669"/>
    </source>
</evidence>
<dbReference type="OMA" id="IFYNCID"/>
<keyword evidence="4" id="KW-1015">Disulfide bond</keyword>
<keyword evidence="1" id="KW-0147">Chitin-binding</keyword>
<dbReference type="InterPro" id="IPR002557">
    <property type="entry name" value="Chitin-bd_dom"/>
</dbReference>
<evidence type="ECO:0000256" key="4">
    <source>
        <dbReference type="ARBA" id="ARBA00023157"/>
    </source>
</evidence>
<feature type="domain" description="Chitin-binding type-2" evidence="7">
    <location>
        <begin position="144"/>
        <end position="203"/>
    </location>
</feature>
<evidence type="ECO:0000259" key="7">
    <source>
        <dbReference type="PROSITE" id="PS50940"/>
    </source>
</evidence>
<keyword evidence="2" id="KW-0732">Signal</keyword>
<evidence type="ECO:0000256" key="2">
    <source>
        <dbReference type="ARBA" id="ARBA00022729"/>
    </source>
</evidence>
<dbReference type="InterPro" id="IPR036508">
    <property type="entry name" value="Chitin-bd_dom_sf"/>
</dbReference>
<gene>
    <name evidence="8" type="primary">CSON011781</name>
</gene>
<dbReference type="PANTHER" id="PTHR23301:SF110">
    <property type="entry name" value="LD43683P-RELATED"/>
    <property type="match status" value="1"/>
</dbReference>
<dbReference type="GO" id="GO:0005576">
    <property type="term" value="C:extracellular region"/>
    <property type="evidence" value="ECO:0007669"/>
    <property type="project" value="InterPro"/>
</dbReference>
<evidence type="ECO:0000256" key="3">
    <source>
        <dbReference type="ARBA" id="ARBA00022737"/>
    </source>
</evidence>
<dbReference type="AlphaFoldDB" id="A0A336M821"/>
<feature type="domain" description="Chitin-binding type-2" evidence="7">
    <location>
        <begin position="76"/>
        <end position="136"/>
    </location>
</feature>
<dbReference type="Gene3D" id="2.170.140.10">
    <property type="entry name" value="Chitin binding domain"/>
    <property type="match status" value="3"/>
</dbReference>
<reference evidence="8" key="1">
    <citation type="submission" date="2018-07" db="EMBL/GenBank/DDBJ databases">
        <authorList>
            <person name="Quirk P.G."/>
            <person name="Krulwich T.A."/>
        </authorList>
    </citation>
    <scope>NUCLEOTIDE SEQUENCE</scope>
</reference>
<keyword evidence="5" id="KW-0325">Glycoprotein</keyword>
<dbReference type="EMBL" id="UFQT01000526">
    <property type="protein sequence ID" value="SSX24993.1"/>
    <property type="molecule type" value="Genomic_DNA"/>
</dbReference>
<evidence type="ECO:0000313" key="8">
    <source>
        <dbReference type="EMBL" id="SSX24993.1"/>
    </source>
</evidence>
<name>A0A336M821_CULSO</name>
<dbReference type="InterPro" id="IPR051940">
    <property type="entry name" value="Chitin_bind-dev_reg"/>
</dbReference>
<dbReference type="PROSITE" id="PS50940">
    <property type="entry name" value="CHIT_BIND_II"/>
    <property type="match status" value="3"/>
</dbReference>
<evidence type="ECO:0000256" key="5">
    <source>
        <dbReference type="ARBA" id="ARBA00023180"/>
    </source>
</evidence>
<keyword evidence="3" id="KW-0677">Repeat</keyword>
<dbReference type="VEuPathDB" id="VectorBase:CSON011781"/>
<dbReference type="Pfam" id="PF01607">
    <property type="entry name" value="CBM_14"/>
    <property type="match status" value="3"/>
</dbReference>
<evidence type="ECO:0000256" key="6">
    <source>
        <dbReference type="SAM" id="MobiDB-lite"/>
    </source>
</evidence>